<evidence type="ECO:0000256" key="1">
    <source>
        <dbReference type="ARBA" id="ARBA00022793"/>
    </source>
</evidence>
<feature type="binding site" evidence="3">
    <location>
        <begin position="308"/>
        <end position="311"/>
    </location>
    <ligand>
        <name>CTP</name>
        <dbReference type="ChEBI" id="CHEBI:37563"/>
    </ligand>
</feature>
<feature type="region of interest" description="Phosphopantothenoylcysteine decarboxylase" evidence="3">
    <location>
        <begin position="1"/>
        <end position="191"/>
    </location>
</feature>
<comment type="similarity">
    <text evidence="3 4">In the N-terminal section; belongs to the HFCD (homo-oligomeric flavin containing Cys decarboxylase) superfamily.</text>
</comment>
<dbReference type="Proteomes" id="UP001232725">
    <property type="component" value="Unassembled WGS sequence"/>
</dbReference>
<comment type="cofactor">
    <cofactor evidence="3">
        <name>Mg(2+)</name>
        <dbReference type="ChEBI" id="CHEBI:18420"/>
    </cofactor>
</comment>
<keyword evidence="3 4" id="KW-0285">Flavoprotein</keyword>
<comment type="function">
    <text evidence="3">Catalyzes two sequential steps in the biosynthesis of coenzyme A. In the first step cysteine is conjugated to 4'-phosphopantothenate to form 4-phosphopantothenoylcysteine. In the second step the latter compound is decarboxylated to form 4'-phosphopantotheine.</text>
</comment>
<feature type="binding site" evidence="3">
    <location>
        <position position="290"/>
    </location>
    <ligand>
        <name>CTP</name>
        <dbReference type="ChEBI" id="CHEBI:37563"/>
    </ligand>
</feature>
<dbReference type="InterPro" id="IPR035929">
    <property type="entry name" value="CoaB-like_sf"/>
</dbReference>
<evidence type="ECO:0000256" key="2">
    <source>
        <dbReference type="ARBA" id="ARBA00023239"/>
    </source>
</evidence>
<feature type="binding site" evidence="3">
    <location>
        <position position="330"/>
    </location>
    <ligand>
        <name>CTP</name>
        <dbReference type="ChEBI" id="CHEBI:37563"/>
    </ligand>
</feature>
<comment type="caution">
    <text evidence="3">Lacks conserved residue(s) required for the propagation of feature annotation.</text>
</comment>
<keyword evidence="3 4" id="KW-0436">Ligase</keyword>
<comment type="function">
    <text evidence="4">Catalyzes two steps in the biosynthesis of coenzyme A. In the first step cysteine is conjugated to 4'-phosphopantothenate to form 4-phosphopantothenoylcysteine, in the latter compound is decarboxylated to form 4'-phosphopantotheine.</text>
</comment>
<dbReference type="Gene3D" id="3.40.50.1950">
    <property type="entry name" value="Flavin prenyltransferase-like"/>
    <property type="match status" value="1"/>
</dbReference>
<sequence length="409" mass="42701">MRIVLGVGGGIAAFKVASLLRLFTEAGHHVTVVPTEAALNFVGQATWEALSGNPVSTSVFDHVEQVNHVRLGQEAELVVVAPATANILARAAHGIADDLLGNTLLVANCPVLFAPAMHTEMWRHPATQANVATLRAHGAHVLDPDVGRLTGKDSGPGRLPEPASIFAAAMALVDQEPPASSGGPGVLAGRRVLVSAGGTQEPLDPVRFLGNRSSGKQGVALAAAARDAGAEVTLVAAHVEVPLPAGVRVLRVGTAEELRSALVEETGNADVVLMAAAVADFRPAERLGTKIKKRADGDDPVIELVRNPDILAELVTLRNREKRSQLILGFAAETGDGAGSVLDYARQKLERKGCDLLVVNHVGESKVFGQDENSVQILSRTASEMQHVEGSKNTVAQAIILRVAAELGV</sequence>
<evidence type="ECO:0000256" key="4">
    <source>
        <dbReference type="RuleBase" id="RU364078"/>
    </source>
</evidence>
<evidence type="ECO:0000256" key="3">
    <source>
        <dbReference type="HAMAP-Rule" id="MF_02225"/>
    </source>
</evidence>
<comment type="catalytic activity">
    <reaction evidence="3 4">
        <text>(R)-4'-phosphopantothenate + L-cysteine + CTP = N-[(R)-4-phosphopantothenoyl]-L-cysteine + CMP + diphosphate + H(+)</text>
        <dbReference type="Rhea" id="RHEA:19397"/>
        <dbReference type="ChEBI" id="CHEBI:10986"/>
        <dbReference type="ChEBI" id="CHEBI:15378"/>
        <dbReference type="ChEBI" id="CHEBI:33019"/>
        <dbReference type="ChEBI" id="CHEBI:35235"/>
        <dbReference type="ChEBI" id="CHEBI:37563"/>
        <dbReference type="ChEBI" id="CHEBI:59458"/>
        <dbReference type="ChEBI" id="CHEBI:60377"/>
        <dbReference type="EC" id="6.3.2.5"/>
    </reaction>
</comment>
<evidence type="ECO:0000313" key="8">
    <source>
        <dbReference type="Proteomes" id="UP001232725"/>
    </source>
</evidence>
<comment type="pathway">
    <text evidence="3 4">Cofactor biosynthesis; coenzyme A biosynthesis; CoA from (R)-pantothenate: step 2/5.</text>
</comment>
<reference evidence="7 8" key="1">
    <citation type="submission" date="2023-08" db="EMBL/GenBank/DDBJ databases">
        <title>Arthrobacter horti sp. nov., isolated from forest soil.</title>
        <authorList>
            <person name="Park M."/>
        </authorList>
    </citation>
    <scope>NUCLEOTIDE SEQUENCE [LARGE SCALE GENOMIC DNA]</scope>
    <source>
        <strain evidence="7 8">YJM1</strain>
    </source>
</reference>
<comment type="pathway">
    <text evidence="3 4">Cofactor biosynthesis; coenzyme A biosynthesis; CoA from (R)-pantothenate: step 3/5.</text>
</comment>
<comment type="catalytic activity">
    <reaction evidence="3 4">
        <text>N-[(R)-4-phosphopantothenoyl]-L-cysteine + H(+) = (R)-4'-phosphopantetheine + CO2</text>
        <dbReference type="Rhea" id="RHEA:16793"/>
        <dbReference type="ChEBI" id="CHEBI:15378"/>
        <dbReference type="ChEBI" id="CHEBI:16526"/>
        <dbReference type="ChEBI" id="CHEBI:59458"/>
        <dbReference type="ChEBI" id="CHEBI:61723"/>
        <dbReference type="EC" id="4.1.1.36"/>
    </reaction>
</comment>
<keyword evidence="3" id="KW-0460">Magnesium</keyword>
<protein>
    <recommendedName>
        <fullName evidence="3">Coenzyme A biosynthesis bifunctional protein CoaBC</fullName>
    </recommendedName>
    <alternativeName>
        <fullName evidence="3">DNA/pantothenate metabolism flavoprotein</fullName>
    </alternativeName>
    <alternativeName>
        <fullName evidence="3">Phosphopantothenoylcysteine synthetase/decarboxylase</fullName>
        <shortName evidence="3">PPCS-PPCDC</shortName>
    </alternativeName>
    <domain>
        <recommendedName>
            <fullName evidence="3">Phosphopantothenoylcysteine decarboxylase</fullName>
            <shortName evidence="3">PPC decarboxylase</shortName>
            <shortName evidence="3">PPC-DC</shortName>
            <ecNumber evidence="3">4.1.1.36</ecNumber>
        </recommendedName>
        <alternativeName>
            <fullName evidence="3">CoaC</fullName>
        </alternativeName>
    </domain>
    <domain>
        <recommendedName>
            <fullName evidence="3">Phosphopantothenate--cysteine ligase</fullName>
            <ecNumber evidence="3">6.3.2.5</ecNumber>
        </recommendedName>
        <alternativeName>
            <fullName evidence="3">CoaB</fullName>
        </alternativeName>
        <alternativeName>
            <fullName evidence="3">Phosphopantothenoylcysteine synthetase</fullName>
            <shortName evidence="3">PPC synthetase</shortName>
            <shortName evidence="3">PPC-S</shortName>
        </alternativeName>
    </domain>
</protein>
<feature type="region of interest" description="Phosphopantothenate--cysteine ligase" evidence="3">
    <location>
        <begin position="192"/>
        <end position="409"/>
    </location>
</feature>
<proteinExistence type="inferred from homology"/>
<feature type="binding site" evidence="3">
    <location>
        <position position="348"/>
    </location>
    <ligand>
        <name>CTP</name>
        <dbReference type="ChEBI" id="CHEBI:37563"/>
    </ligand>
</feature>
<dbReference type="InterPro" id="IPR003382">
    <property type="entry name" value="Flavoprotein"/>
</dbReference>
<comment type="caution">
    <text evidence="7">The sequence shown here is derived from an EMBL/GenBank/DDBJ whole genome shotgun (WGS) entry which is preliminary data.</text>
</comment>
<dbReference type="PANTHER" id="PTHR14359:SF6">
    <property type="entry name" value="PHOSPHOPANTOTHENOYLCYSTEINE DECARBOXYLASE"/>
    <property type="match status" value="1"/>
</dbReference>
<keyword evidence="1 3" id="KW-0210">Decarboxylase</keyword>
<dbReference type="RefSeq" id="WP_305995069.1">
    <property type="nucleotide sequence ID" value="NZ_JAVALS010000001.1"/>
</dbReference>
<dbReference type="GO" id="GO:0004633">
    <property type="term" value="F:phosphopantothenoylcysteine decarboxylase activity"/>
    <property type="evidence" value="ECO:0007669"/>
    <property type="project" value="UniProtKB-EC"/>
</dbReference>
<dbReference type="InterPro" id="IPR007085">
    <property type="entry name" value="DNA/pantothenate-metab_flavo_C"/>
</dbReference>
<dbReference type="GO" id="GO:0004632">
    <property type="term" value="F:phosphopantothenate--cysteine ligase activity"/>
    <property type="evidence" value="ECO:0007669"/>
    <property type="project" value="UniProtKB-EC"/>
</dbReference>
<feature type="binding site" evidence="3">
    <location>
        <position position="352"/>
    </location>
    <ligand>
        <name>CTP</name>
        <dbReference type="ChEBI" id="CHEBI:37563"/>
    </ligand>
</feature>
<dbReference type="InterPro" id="IPR005252">
    <property type="entry name" value="CoaBC"/>
</dbReference>
<dbReference type="EC" id="6.3.2.5" evidence="3"/>
<dbReference type="Pfam" id="PF04127">
    <property type="entry name" value="DFP"/>
    <property type="match status" value="1"/>
</dbReference>
<evidence type="ECO:0000259" key="5">
    <source>
        <dbReference type="Pfam" id="PF02441"/>
    </source>
</evidence>
<organism evidence="7 8">
    <name type="scientific">Arthrobacter horti</name>
    <dbReference type="NCBI Taxonomy" id="3068273"/>
    <lineage>
        <taxon>Bacteria</taxon>
        <taxon>Bacillati</taxon>
        <taxon>Actinomycetota</taxon>
        <taxon>Actinomycetes</taxon>
        <taxon>Micrococcales</taxon>
        <taxon>Micrococcaceae</taxon>
        <taxon>Arthrobacter</taxon>
    </lineage>
</organism>
<dbReference type="EC" id="4.1.1.36" evidence="3"/>
<comment type="cofactor">
    <cofactor evidence="3">
        <name>FMN</name>
        <dbReference type="ChEBI" id="CHEBI:58210"/>
    </cofactor>
    <text evidence="3">Binds 1 FMN per subunit.</text>
</comment>
<feature type="binding site" evidence="3">
    <location>
        <position position="280"/>
    </location>
    <ligand>
        <name>CTP</name>
        <dbReference type="ChEBI" id="CHEBI:37563"/>
    </ligand>
</feature>
<dbReference type="EMBL" id="JAVALS010000001">
    <property type="protein sequence ID" value="MDP5226039.1"/>
    <property type="molecule type" value="Genomic_DNA"/>
</dbReference>
<dbReference type="PANTHER" id="PTHR14359">
    <property type="entry name" value="HOMO-OLIGOMERIC FLAVIN CONTAINING CYS DECARBOXYLASE FAMILY"/>
    <property type="match status" value="1"/>
</dbReference>
<keyword evidence="2 3" id="KW-0456">Lyase</keyword>
<dbReference type="Pfam" id="PF02441">
    <property type="entry name" value="Flavoprotein"/>
    <property type="match status" value="1"/>
</dbReference>
<name>A0ABT9ILK5_9MICC</name>
<accession>A0ABT9ILK5</accession>
<dbReference type="SUPFAM" id="SSF52507">
    <property type="entry name" value="Homo-oligomeric flavin-containing Cys decarboxylases, HFCD"/>
    <property type="match status" value="1"/>
</dbReference>
<evidence type="ECO:0000259" key="6">
    <source>
        <dbReference type="Pfam" id="PF04127"/>
    </source>
</evidence>
<dbReference type="NCBIfam" id="TIGR00521">
    <property type="entry name" value="coaBC_dfp"/>
    <property type="match status" value="1"/>
</dbReference>
<dbReference type="Gene3D" id="3.40.50.10300">
    <property type="entry name" value="CoaB-like"/>
    <property type="match status" value="1"/>
</dbReference>
<gene>
    <name evidence="3 7" type="primary">coaBC</name>
    <name evidence="7" type="ORF">Q9R02_02605</name>
</gene>
<dbReference type="InterPro" id="IPR036551">
    <property type="entry name" value="Flavin_trans-like"/>
</dbReference>
<feature type="domain" description="DNA/pantothenate metabolism flavoprotein C-terminal" evidence="6">
    <location>
        <begin position="187"/>
        <end position="404"/>
    </location>
</feature>
<keyword evidence="3" id="KW-0479">Metal-binding</keyword>
<dbReference type="SUPFAM" id="SSF102645">
    <property type="entry name" value="CoaB-like"/>
    <property type="match status" value="1"/>
</dbReference>
<keyword evidence="3" id="KW-0511">Multifunctional enzyme</keyword>
<comment type="similarity">
    <text evidence="3 4">In the C-terminal section; belongs to the PPC synthetase family.</text>
</comment>
<keyword evidence="3 4" id="KW-0288">FMN</keyword>
<dbReference type="HAMAP" id="MF_02225">
    <property type="entry name" value="CoaBC"/>
    <property type="match status" value="1"/>
</dbReference>
<evidence type="ECO:0000313" key="7">
    <source>
        <dbReference type="EMBL" id="MDP5226039.1"/>
    </source>
</evidence>
<keyword evidence="8" id="KW-1185">Reference proteome</keyword>
<feature type="domain" description="Flavoprotein" evidence="5">
    <location>
        <begin position="1"/>
        <end position="165"/>
    </location>
</feature>